<feature type="compositionally biased region" description="Polar residues" evidence="2">
    <location>
        <begin position="996"/>
        <end position="1008"/>
    </location>
</feature>
<reference evidence="4 5" key="1">
    <citation type="submission" date="2019-09" db="EMBL/GenBank/DDBJ databases">
        <title>Bird 10,000 Genomes (B10K) Project - Family phase.</title>
        <authorList>
            <person name="Zhang G."/>
        </authorList>
    </citation>
    <scope>NUCLEOTIDE SEQUENCE [LARGE SCALE GENOMIC DNA]</scope>
    <source>
        <strain evidence="4">B10K-DU-001-43</strain>
        <tissue evidence="4">Muscle</tissue>
    </source>
</reference>
<dbReference type="PANTHER" id="PTHR12482:SF40">
    <property type="entry name" value="PROTEIN FAM135A"/>
    <property type="match status" value="1"/>
</dbReference>
<feature type="region of interest" description="Disordered" evidence="2">
    <location>
        <begin position="828"/>
        <end position="848"/>
    </location>
</feature>
<evidence type="ECO:0000313" key="4">
    <source>
        <dbReference type="EMBL" id="NXK90527.1"/>
    </source>
</evidence>
<dbReference type="SUPFAM" id="SSF53474">
    <property type="entry name" value="alpha/beta-Hydrolases"/>
    <property type="match status" value="1"/>
</dbReference>
<feature type="compositionally biased region" description="Acidic residues" evidence="2">
    <location>
        <begin position="1059"/>
        <end position="1068"/>
    </location>
</feature>
<feature type="compositionally biased region" description="Basic and acidic residues" evidence="2">
    <location>
        <begin position="580"/>
        <end position="591"/>
    </location>
</feature>
<dbReference type="FunFam" id="3.40.50.1820:FF:000004">
    <property type="entry name" value="Protein FAM135A isoform a"/>
    <property type="match status" value="1"/>
</dbReference>
<feature type="region of interest" description="Disordered" evidence="2">
    <location>
        <begin position="1026"/>
        <end position="1068"/>
    </location>
</feature>
<protein>
    <submittedName>
        <fullName evidence="4">F135A protein</fullName>
    </submittedName>
</protein>
<dbReference type="PANTHER" id="PTHR12482">
    <property type="entry name" value="LIPASE ROG1-RELATED-RELATED"/>
    <property type="match status" value="1"/>
</dbReference>
<dbReference type="OrthoDB" id="273452at2759"/>
<dbReference type="Proteomes" id="UP000520463">
    <property type="component" value="Unassembled WGS sequence"/>
</dbReference>
<accession>A0A7L0NBC3</accession>
<feature type="non-terminal residue" evidence="4">
    <location>
        <position position="1488"/>
    </location>
</feature>
<evidence type="ECO:0000256" key="1">
    <source>
        <dbReference type="ARBA" id="ARBA00007949"/>
    </source>
</evidence>
<feature type="region of interest" description="Disordered" evidence="2">
    <location>
        <begin position="575"/>
        <end position="602"/>
    </location>
</feature>
<evidence type="ECO:0000313" key="5">
    <source>
        <dbReference type="Proteomes" id="UP000520463"/>
    </source>
</evidence>
<dbReference type="InterPro" id="IPR007751">
    <property type="entry name" value="DUF676_lipase-like"/>
</dbReference>
<feature type="domain" description="DUF676" evidence="3">
    <location>
        <begin position="1218"/>
        <end position="1412"/>
    </location>
</feature>
<feature type="compositionally biased region" description="Basic and acidic residues" evidence="2">
    <location>
        <begin position="972"/>
        <end position="989"/>
    </location>
</feature>
<dbReference type="InterPro" id="IPR044294">
    <property type="entry name" value="Lipase-like"/>
</dbReference>
<dbReference type="Gene3D" id="3.40.50.1820">
    <property type="entry name" value="alpha/beta hydrolase"/>
    <property type="match status" value="1"/>
</dbReference>
<feature type="region of interest" description="Disordered" evidence="2">
    <location>
        <begin position="972"/>
        <end position="1013"/>
    </location>
</feature>
<feature type="compositionally biased region" description="Polar residues" evidence="2">
    <location>
        <begin position="1026"/>
        <end position="1043"/>
    </location>
</feature>
<sequence>MSEVQAMVEFSVELHKFFNVDLFQRGFYQIRASMKIPPRIPHKLEASLLHGTGADLAFPASVHDNIVCSKTFQILYKNEEVSVNDVMIFKIKMLLDERKIEESLNEMNFLLTLDLHFTDTDYSPDDLSTLQPISSRTLKLHFNLHQGLHHYVNVMFDYFHLSVISVIVHASLVALHQPLISFPRPVKNTWLNRNAPAQNRDSVIPSLESVVFGNNYTKQLSADGCSFVVSESFLSHAYNFHYTLCASLLLAFKGLHSYFLMITKELPSSHRIELENIDVEVRLTELCEEVKKMENPDELAELINMNLAQLCSLLMALWGQFLEVITLQEEVTALLAQEHHTLRVRRFAEAFFCFEHPRQAALAYQELHAQSHLQMCSAIKNTSFCSSLPPLPIECSELDGDMNSLPIIFEDRYLDSVTEDLDVPWLVVQSLPRAESNKLDKFEAEEGFVAGFTSPELKIRPAGASIFWHSETEKMLTKALKGKNDDANKSKVKVTKLMKTMKPENTKKVIKQNSKDSVVLVGYKCLKSAALEDASRSSEGRPSYNANEGLDPTLGGFPCDTKACTRQVSQQELPCLSSGTEEKTAKAEGDQRGPSSPVHCENEAGFDRLTISQTGSGTTQADSDLQQRGTLEGCHGGQPASSGVRTIEVKPSNRNPYEGGKVVVHIGSWAEFPQDGAQGENLQTLSIQLSESRNKLNVGEQEAVLEKEDAQERNCQPTGDILTKMKNNAPTLTTKESQLSAGGDMTKLPDVSVTCASSRFSDSGVESEPSSFATHPNADHVFENLQGQSAYNGERGFPQPLLKPDCAVKNAVESHCTESTSAVSEIQSSLTSINSLPSDDDELSPDENSKISIVPECQLSDSRTVLDLGAIDLPKCDDSKLSNTNLQQQHVVFSGHLDNKTLSVHSSSSSETTTDVKSYNLQADAGTTCKDSEDLERHPDTTEEAVKSHLGITCMGEPSVVSASSIVNAEVEKTNEEKHSEPLELKETTEELSVARSETGTDNPSPTGSADMVKQGLVENYFGSRSSTDISDIWPTDNSNPVSPQKEAYEKQVSCSSQQDEEEEEDQEMIENGYYEETDYSIVDGASSADLDHGLAEERALRSERINSGHLQNVMTVPPVCTPGCLSFPSSMRDSPCNVICSSKNKSDAITQQPGSTSYSSASAVSWYESSPKPQMLAFLQAKEELRQLKLPGFMYSDVFKLASSVPYFSMEEDDCSEEGIHLIVCVHGLDGNSADLRLVKTYIELGLPGGRIDFLMSERNQNDTFADFDSMTDRLLDEIIQYIQIYNLTLSKISFIGHSLGNLIIRSVLTRPRFKYYLNKLHTFLSLSGPHLGTLYNSSALVNTGLWFMQKWKKSGSLLQLTCRDHSDPRQTFLYKLSKKAGLHYFKNIVLVGSLQDRYVPYHSARIEMCKTALKDKQSGPIYAEMIQNLLLPVLQNKECNLVRYNVINALPNTADSLIGRAAHIAVLDSEIFLEKFFLVAALKYFQ</sequence>
<dbReference type="Pfam" id="PF12394">
    <property type="entry name" value="DUF3657"/>
    <property type="match status" value="1"/>
</dbReference>
<comment type="similarity">
    <text evidence="1">Belongs to the FAM135 family.</text>
</comment>
<dbReference type="Pfam" id="PF05057">
    <property type="entry name" value="DUF676"/>
    <property type="match status" value="1"/>
</dbReference>
<comment type="caution">
    <text evidence="4">The sequence shown here is derived from an EMBL/GenBank/DDBJ whole genome shotgun (WGS) entry which is preliminary data.</text>
</comment>
<proteinExistence type="inferred from homology"/>
<organism evidence="4 5">
    <name type="scientific">Formicarius rufipectus</name>
    <dbReference type="NCBI Taxonomy" id="1118560"/>
    <lineage>
        <taxon>Eukaryota</taxon>
        <taxon>Metazoa</taxon>
        <taxon>Chordata</taxon>
        <taxon>Craniata</taxon>
        <taxon>Vertebrata</taxon>
        <taxon>Euteleostomi</taxon>
        <taxon>Archelosauria</taxon>
        <taxon>Archosauria</taxon>
        <taxon>Dinosauria</taxon>
        <taxon>Saurischia</taxon>
        <taxon>Theropoda</taxon>
        <taxon>Coelurosauria</taxon>
        <taxon>Aves</taxon>
        <taxon>Neognathae</taxon>
        <taxon>Neoaves</taxon>
        <taxon>Telluraves</taxon>
        <taxon>Australaves</taxon>
        <taxon>Passeriformes</taxon>
        <taxon>Formicariidae</taxon>
        <taxon>Formicarius</taxon>
    </lineage>
</organism>
<keyword evidence="5" id="KW-1185">Reference proteome</keyword>
<evidence type="ECO:0000259" key="3">
    <source>
        <dbReference type="Pfam" id="PF05057"/>
    </source>
</evidence>
<evidence type="ECO:0000256" key="2">
    <source>
        <dbReference type="SAM" id="MobiDB-lite"/>
    </source>
</evidence>
<dbReference type="EMBL" id="VXAU01002350">
    <property type="protein sequence ID" value="NXK90527.1"/>
    <property type="molecule type" value="Genomic_DNA"/>
</dbReference>
<dbReference type="InterPro" id="IPR022122">
    <property type="entry name" value="DUF3657"/>
</dbReference>
<dbReference type="InterPro" id="IPR029058">
    <property type="entry name" value="AB_hydrolase_fold"/>
</dbReference>
<name>A0A7L0NBC3_9PASS</name>
<gene>
    <name evidence="4" type="primary">Fam135a</name>
    <name evidence="4" type="ORF">FORRUF_R13668</name>
</gene>
<feature type="region of interest" description="Disordered" evidence="2">
    <location>
        <begin position="628"/>
        <end position="655"/>
    </location>
</feature>
<feature type="non-terminal residue" evidence="4">
    <location>
        <position position="1"/>
    </location>
</feature>